<protein>
    <submittedName>
        <fullName evidence="1">Uncharacterized protein</fullName>
    </submittedName>
</protein>
<sequence>MYPEKRRSNLWFLLPIFLGLIGGIIAFFVLRQDDPNKAKNCLYLGIVLAIIGLMLNILVLTQIPEIEQGFDINL</sequence>
<name>A0AC60VYW4_9ARCH</name>
<organism evidence="1 2">
    <name type="scientific">Candidatus Nitrosomaritimum aestuariumsis</name>
    <dbReference type="NCBI Taxonomy" id="3342354"/>
    <lineage>
        <taxon>Archaea</taxon>
        <taxon>Nitrososphaerota</taxon>
        <taxon>Nitrososphaeria</taxon>
        <taxon>Nitrosopumilales</taxon>
        <taxon>Nitrosopumilaceae</taxon>
        <taxon>Candidatus Nitrosomaritimum</taxon>
    </lineage>
</organism>
<dbReference type="EMBL" id="JACEMZ010000036">
    <property type="protein sequence ID" value="MBA4452668.1"/>
    <property type="molecule type" value="Genomic_DNA"/>
</dbReference>
<proteinExistence type="predicted"/>
<dbReference type="Proteomes" id="UP000559653">
    <property type="component" value="Unassembled WGS sequence"/>
</dbReference>
<accession>A0AC60VYW4</accession>
<reference evidence="1 2" key="1">
    <citation type="journal article" date="2020" name="Appl. Environ. Microbiol.">
        <title>Genomic Characteristics of a Novel Species of Ammonia-Oxidizing Archaea from the Jiulong River Estuary.</title>
        <authorList>
            <person name="Zou D."/>
            <person name="Wan R."/>
            <person name="Han L."/>
            <person name="Xu M.N."/>
            <person name="Liu Y."/>
            <person name="Liu H."/>
            <person name="Kao S.J."/>
            <person name="Li M."/>
        </authorList>
    </citation>
    <scope>NUCLEOTIDE SEQUENCE [LARGE SCALE GENOMIC DNA]</scope>
    <source>
        <strain evidence="1">W1bin1</strain>
    </source>
</reference>
<comment type="caution">
    <text evidence="1">The sequence shown here is derived from an EMBL/GenBank/DDBJ whole genome shotgun (WGS) entry which is preliminary data.</text>
</comment>
<evidence type="ECO:0000313" key="2">
    <source>
        <dbReference type="Proteomes" id="UP000559653"/>
    </source>
</evidence>
<evidence type="ECO:0000313" key="1">
    <source>
        <dbReference type="EMBL" id="MBA4452668.1"/>
    </source>
</evidence>
<gene>
    <name evidence="1" type="ORF">H2B03_05810</name>
</gene>